<sequence length="346" mass="37428">MGIPENSNIKLRNKFKKGKRNLITDVPGVKVGQITKKDSNADIHTGVTTIIPREENVFENKTLAGTSVINGFGKSVGLIQIDELGTIETPIVMTNTFGVGTALNALTKYMLMNNPEIGVSTGTVNCIVTECNDGELNDIRGMHISEQDVLESIENASLDFDEGDVGSGTGMICMEMKGGIGSASRVVKFDGKEYTIGAILMSNFGMEGNLRIDGTLADKTYKKCNKPEQGSCIIIIATDIPLNERQLRRVAKRATVGLARTGSFLGNGSGDIAIAFSNGNTVPHFSDRCILDVKMFNDDKIDDIFEATAETVEECVISSLYHANTVVGIRDKKVLSLKETYNESVR</sequence>
<dbReference type="Pfam" id="PF03576">
    <property type="entry name" value="Peptidase_S58"/>
    <property type="match status" value="1"/>
</dbReference>
<gene>
    <name evidence="2" type="ORF">EV211_1305</name>
</gene>
<accession>A0A4V3CR77</accession>
<evidence type="ECO:0000313" key="3">
    <source>
        <dbReference type="Proteomes" id="UP000295500"/>
    </source>
</evidence>
<dbReference type="PANTHER" id="PTHR36512:SF3">
    <property type="entry name" value="BLR5678 PROTEIN"/>
    <property type="match status" value="1"/>
</dbReference>
<dbReference type="GO" id="GO:0004177">
    <property type="term" value="F:aminopeptidase activity"/>
    <property type="evidence" value="ECO:0007669"/>
    <property type="project" value="UniProtKB-KW"/>
</dbReference>
<dbReference type="Proteomes" id="UP000295500">
    <property type="component" value="Unassembled WGS sequence"/>
</dbReference>
<keyword evidence="2" id="KW-0378">Hydrolase</keyword>
<keyword evidence="2" id="KW-0031">Aminopeptidase</keyword>
<evidence type="ECO:0000313" key="2">
    <source>
        <dbReference type="EMBL" id="TDP51471.1"/>
    </source>
</evidence>
<dbReference type="InterPro" id="IPR016117">
    <property type="entry name" value="ArgJ-like_dom_sf"/>
</dbReference>
<comment type="similarity">
    <text evidence="1">Belongs to the peptidase S58 family.</text>
</comment>
<keyword evidence="3" id="KW-1185">Reference proteome</keyword>
<dbReference type="RefSeq" id="WP_133528917.1">
    <property type="nucleotide sequence ID" value="NZ_SNXO01000030.1"/>
</dbReference>
<dbReference type="Gene3D" id="3.60.70.12">
    <property type="entry name" value="L-amino peptidase D-ALA esterase/amidase"/>
    <property type="match status" value="1"/>
</dbReference>
<organism evidence="2 3">
    <name type="scientific">Aminicella lysinilytica</name>
    <dbReference type="NCBI Taxonomy" id="433323"/>
    <lineage>
        <taxon>Bacteria</taxon>
        <taxon>Bacillati</taxon>
        <taxon>Bacillota</taxon>
        <taxon>Clostridia</taxon>
        <taxon>Peptostreptococcales</taxon>
        <taxon>Anaerovoracaceae</taxon>
        <taxon>Aminicella</taxon>
    </lineage>
</organism>
<evidence type="ECO:0000256" key="1">
    <source>
        <dbReference type="ARBA" id="ARBA00007068"/>
    </source>
</evidence>
<name>A0A4V3CR77_9FIRM</name>
<proteinExistence type="inferred from homology"/>
<dbReference type="EMBL" id="SNXO01000030">
    <property type="protein sequence ID" value="TDP51471.1"/>
    <property type="molecule type" value="Genomic_DNA"/>
</dbReference>
<dbReference type="CDD" id="cd02253">
    <property type="entry name" value="DmpA"/>
    <property type="match status" value="1"/>
</dbReference>
<dbReference type="AlphaFoldDB" id="A0A4V3CR77"/>
<dbReference type="InterPro" id="IPR005321">
    <property type="entry name" value="Peptidase_S58_DmpA"/>
</dbReference>
<reference evidence="2 3" key="1">
    <citation type="submission" date="2019-03" db="EMBL/GenBank/DDBJ databases">
        <title>Genomic Encyclopedia of Type Strains, Phase IV (KMG-IV): sequencing the most valuable type-strain genomes for metagenomic binning, comparative biology and taxonomic classification.</title>
        <authorList>
            <person name="Goeker M."/>
        </authorList>
    </citation>
    <scope>NUCLEOTIDE SEQUENCE [LARGE SCALE GENOMIC DNA]</scope>
    <source>
        <strain evidence="2 3">DSM 28287</strain>
    </source>
</reference>
<keyword evidence="2" id="KW-0645">Protease</keyword>
<dbReference type="PANTHER" id="PTHR36512">
    <property type="entry name" value="D-AMINOPEPTIDASE"/>
    <property type="match status" value="1"/>
</dbReference>
<comment type="caution">
    <text evidence="2">The sequence shown here is derived from an EMBL/GenBank/DDBJ whole genome shotgun (WGS) entry which is preliminary data.</text>
</comment>
<dbReference type="SUPFAM" id="SSF56266">
    <property type="entry name" value="DmpA/ArgJ-like"/>
    <property type="match status" value="1"/>
</dbReference>
<dbReference type="OrthoDB" id="9770388at2"/>
<protein>
    <submittedName>
        <fullName evidence="2">D-aminopeptidase</fullName>
    </submittedName>
</protein>